<accession>A0A914YRK5</accession>
<comment type="similarity">
    <text evidence="2">Belongs to the SEC16 family.</text>
</comment>
<dbReference type="AlphaFoldDB" id="A0A914YRK5"/>
<keyword evidence="8" id="KW-1185">Reference proteome</keyword>
<evidence type="ECO:0000313" key="8">
    <source>
        <dbReference type="Proteomes" id="UP000887577"/>
    </source>
</evidence>
<evidence type="ECO:0000313" key="9">
    <source>
        <dbReference type="WBParaSite" id="PSU_v2.g2801.t1"/>
    </source>
</evidence>
<dbReference type="PANTHER" id="PTHR13402">
    <property type="entry name" value="RGPR-RELATED"/>
    <property type="match status" value="1"/>
</dbReference>
<dbReference type="WBParaSite" id="PSU_v2.g2801.t1">
    <property type="protein sequence ID" value="PSU_v2.g2801.t1"/>
    <property type="gene ID" value="PSU_v2.g2801"/>
</dbReference>
<dbReference type="GO" id="GO:0070973">
    <property type="term" value="P:protein localization to endoplasmic reticulum exit site"/>
    <property type="evidence" value="ECO:0007669"/>
    <property type="project" value="TreeGrafter"/>
</dbReference>
<feature type="domain" description="Sec16 Sec23-binding" evidence="7">
    <location>
        <begin position="21"/>
        <end position="294"/>
    </location>
</feature>
<dbReference type="InterPro" id="IPR024298">
    <property type="entry name" value="Sec16_Sec23-bd"/>
</dbReference>
<evidence type="ECO:0000256" key="6">
    <source>
        <dbReference type="SAM" id="MobiDB-lite"/>
    </source>
</evidence>
<evidence type="ECO:0000256" key="2">
    <source>
        <dbReference type="ARBA" id="ARBA00005927"/>
    </source>
</evidence>
<dbReference type="Pfam" id="PF12931">
    <property type="entry name" value="TPR_Sec16"/>
    <property type="match status" value="1"/>
</dbReference>
<organism evidence="8 9">
    <name type="scientific">Panagrolaimus superbus</name>
    <dbReference type="NCBI Taxonomy" id="310955"/>
    <lineage>
        <taxon>Eukaryota</taxon>
        <taxon>Metazoa</taxon>
        <taxon>Ecdysozoa</taxon>
        <taxon>Nematoda</taxon>
        <taxon>Chromadorea</taxon>
        <taxon>Rhabditida</taxon>
        <taxon>Tylenchina</taxon>
        <taxon>Panagrolaimomorpha</taxon>
        <taxon>Panagrolaimoidea</taxon>
        <taxon>Panagrolaimidae</taxon>
        <taxon>Panagrolaimus</taxon>
    </lineage>
</organism>
<feature type="compositionally biased region" description="Low complexity" evidence="6">
    <location>
        <begin position="595"/>
        <end position="625"/>
    </location>
</feature>
<keyword evidence="3" id="KW-0813">Transport</keyword>
<keyword evidence="4" id="KW-0256">Endoplasmic reticulum</keyword>
<dbReference type="Gene3D" id="1.25.40.1030">
    <property type="match status" value="1"/>
</dbReference>
<dbReference type="GO" id="GO:0007030">
    <property type="term" value="P:Golgi organization"/>
    <property type="evidence" value="ECO:0007669"/>
    <property type="project" value="TreeGrafter"/>
</dbReference>
<dbReference type="GO" id="GO:0012507">
    <property type="term" value="C:ER to Golgi transport vesicle membrane"/>
    <property type="evidence" value="ECO:0007669"/>
    <property type="project" value="TreeGrafter"/>
</dbReference>
<dbReference type="GO" id="GO:0016192">
    <property type="term" value="P:vesicle-mediated transport"/>
    <property type="evidence" value="ECO:0007669"/>
    <property type="project" value="UniProtKB-KW"/>
</dbReference>
<feature type="compositionally biased region" description="Low complexity" evidence="6">
    <location>
        <begin position="494"/>
        <end position="561"/>
    </location>
</feature>
<evidence type="ECO:0000256" key="1">
    <source>
        <dbReference type="ARBA" id="ARBA00004240"/>
    </source>
</evidence>
<protein>
    <submittedName>
        <fullName evidence="9">Ancestral coatomer element 1 Sec16/Sec31 domain-containing protein</fullName>
    </submittedName>
</protein>
<feature type="region of interest" description="Disordered" evidence="6">
    <location>
        <begin position="463"/>
        <end position="639"/>
    </location>
</feature>
<evidence type="ECO:0000256" key="3">
    <source>
        <dbReference type="ARBA" id="ARBA00022448"/>
    </source>
</evidence>
<dbReference type="Proteomes" id="UP000887577">
    <property type="component" value="Unplaced"/>
</dbReference>
<proteinExistence type="inferred from homology"/>
<keyword evidence="5" id="KW-0931">ER-Golgi transport</keyword>
<evidence type="ECO:0000256" key="4">
    <source>
        <dbReference type="ARBA" id="ARBA00022824"/>
    </source>
</evidence>
<name>A0A914YRK5_9BILA</name>
<dbReference type="GO" id="GO:0070971">
    <property type="term" value="C:endoplasmic reticulum exit site"/>
    <property type="evidence" value="ECO:0007669"/>
    <property type="project" value="TreeGrafter"/>
</dbReference>
<feature type="compositionally biased region" description="Low complexity" evidence="6">
    <location>
        <begin position="691"/>
        <end position="729"/>
    </location>
</feature>
<feature type="compositionally biased region" description="Low complexity" evidence="6">
    <location>
        <begin position="464"/>
        <end position="477"/>
    </location>
</feature>
<feature type="compositionally biased region" description="Polar residues" evidence="6">
    <location>
        <begin position="796"/>
        <end position="807"/>
    </location>
</feature>
<comment type="subcellular location">
    <subcellularLocation>
        <location evidence="1">Endoplasmic reticulum</location>
    </subcellularLocation>
</comment>
<sequence length="807" mass="89525">MFAAKDERRVDQRAMDRFTQFLLGGYIDEAIESATSDGLFFDAFILAHRMFGNDRRKMEQIESKLLSYRDPQHPSLTLLSVASQMPVPILSNMSATDDTSAWRAHIAIVLANLNNDTAMYTVHQLGLALSRKEFNAAADFCFLAVNLLTQHDCFAPVDPSQQSEDEEPFRRHITLINASLPDDDYYSTKTRYGWSIVDFQATEIYDFALKMSQRPITGGLTASLEYQKCRLEYAQMLAEYGGAATSAFKYCTSIATCIWDKSYQQNASTLNDLCDLADRLHCAANQTTEELQWVPHFRGVAAQLISNELLNLPKQADSELFTAIQDHSLPDANFIIPPISGAGFRTSTPVQPLGFVPHPTVPPQPHQFYNSMQNNLGVPVSEAIDIGATPATTPHKNDDEESILPLHQPHSHYHHQQQSPELRKHSLVDNILHNNLINSSKEVLGFGSSTTLGKDDEESILPVHQQQHQQLPQQRQPSIEHSIASQSPPPQSPPLQIQQHQPSNYSEPQLSPSFYPQQQSPSQQHFSFQPTPQQQQYQQQQRQRQRTDSQQFSDSTSQQQPFQPPQPPAIPSQDFSAFSQALPKAPETSMPEPVPQQQLVQQPLVQQPQQMQQQQHPQPQVQKQQQPEKKHEKSGGLFGGLAKKIVKYIPTGNEMKLPDDSKSSITWDEKLGRWVGEGIEEPVEVPPPPMTTLSASGGSAAVTSTTSSSGPLQASSQPQQPAAVPSVGATKPVHRRPGASRYANAGTIVNSPVSSPEGFGMPQFPSTSMHQPYSFMPTVPDDVTNGEEAANPFSYFPSQSDNTTTNS</sequence>
<dbReference type="PANTHER" id="PTHR13402:SF6">
    <property type="entry name" value="SECRETORY 16, ISOFORM I"/>
    <property type="match status" value="1"/>
</dbReference>
<feature type="region of interest" description="Disordered" evidence="6">
    <location>
        <begin position="680"/>
        <end position="807"/>
    </location>
</feature>
<evidence type="ECO:0000259" key="7">
    <source>
        <dbReference type="Pfam" id="PF12931"/>
    </source>
</evidence>
<reference evidence="9" key="1">
    <citation type="submission" date="2022-11" db="UniProtKB">
        <authorList>
            <consortium name="WormBaseParasite"/>
        </authorList>
    </citation>
    <scope>IDENTIFICATION</scope>
</reference>
<evidence type="ECO:0000256" key="5">
    <source>
        <dbReference type="ARBA" id="ARBA00022892"/>
    </source>
</evidence>